<organism evidence="9 10">
    <name type="scientific">Actinidia rufa</name>
    <dbReference type="NCBI Taxonomy" id="165716"/>
    <lineage>
        <taxon>Eukaryota</taxon>
        <taxon>Viridiplantae</taxon>
        <taxon>Streptophyta</taxon>
        <taxon>Embryophyta</taxon>
        <taxon>Tracheophyta</taxon>
        <taxon>Spermatophyta</taxon>
        <taxon>Magnoliopsida</taxon>
        <taxon>eudicotyledons</taxon>
        <taxon>Gunneridae</taxon>
        <taxon>Pentapetalae</taxon>
        <taxon>asterids</taxon>
        <taxon>Ericales</taxon>
        <taxon>Actinidiaceae</taxon>
        <taxon>Actinidia</taxon>
    </lineage>
</organism>
<dbReference type="GO" id="GO:0006355">
    <property type="term" value="P:regulation of DNA-templated transcription"/>
    <property type="evidence" value="ECO:0007669"/>
    <property type="project" value="UniProtKB-UniRule"/>
</dbReference>
<dbReference type="Pfam" id="PF04434">
    <property type="entry name" value="SWIM"/>
    <property type="match status" value="1"/>
</dbReference>
<dbReference type="GO" id="GO:0005634">
    <property type="term" value="C:nucleus"/>
    <property type="evidence" value="ECO:0007669"/>
    <property type="project" value="UniProtKB-SubCell"/>
</dbReference>
<evidence type="ECO:0000256" key="3">
    <source>
        <dbReference type="ARBA" id="ARBA00022771"/>
    </source>
</evidence>
<dbReference type="SMART" id="SM00575">
    <property type="entry name" value="ZnF_PMZ"/>
    <property type="match status" value="1"/>
</dbReference>
<feature type="region of interest" description="Disordered" evidence="7">
    <location>
        <begin position="375"/>
        <end position="402"/>
    </location>
</feature>
<dbReference type="PROSITE" id="PS50966">
    <property type="entry name" value="ZF_SWIM"/>
    <property type="match status" value="1"/>
</dbReference>
<evidence type="ECO:0000256" key="2">
    <source>
        <dbReference type="ARBA" id="ARBA00022723"/>
    </source>
</evidence>
<feature type="compositionally biased region" description="Basic and acidic residues" evidence="7">
    <location>
        <begin position="388"/>
        <end position="399"/>
    </location>
</feature>
<dbReference type="InterPro" id="IPR006564">
    <property type="entry name" value="Znf_PMZ"/>
</dbReference>
<feature type="compositionally biased region" description="Polar residues" evidence="7">
    <location>
        <begin position="375"/>
        <end position="385"/>
    </location>
</feature>
<dbReference type="EMBL" id="BJWL01000023">
    <property type="protein sequence ID" value="GFZ12999.1"/>
    <property type="molecule type" value="Genomic_DNA"/>
</dbReference>
<keyword evidence="2 6" id="KW-0479">Metal-binding</keyword>
<evidence type="ECO:0000256" key="7">
    <source>
        <dbReference type="SAM" id="MobiDB-lite"/>
    </source>
</evidence>
<dbReference type="InterPro" id="IPR004330">
    <property type="entry name" value="FAR1_DNA_bnd_dom"/>
</dbReference>
<dbReference type="GO" id="GO:0008270">
    <property type="term" value="F:zinc ion binding"/>
    <property type="evidence" value="ECO:0007669"/>
    <property type="project" value="UniProtKB-UniRule"/>
</dbReference>
<comment type="subcellular location">
    <subcellularLocation>
        <location evidence="6">Nucleus</location>
    </subcellularLocation>
</comment>
<evidence type="ECO:0000256" key="5">
    <source>
        <dbReference type="PROSITE-ProRule" id="PRU00325"/>
    </source>
</evidence>
<keyword evidence="6" id="KW-0539">Nucleus</keyword>
<evidence type="ECO:0000256" key="6">
    <source>
        <dbReference type="RuleBase" id="RU367018"/>
    </source>
</evidence>
<comment type="function">
    <text evidence="6">Putative transcription activator involved in regulating light control of development.</text>
</comment>
<evidence type="ECO:0000256" key="4">
    <source>
        <dbReference type="ARBA" id="ARBA00022833"/>
    </source>
</evidence>
<protein>
    <recommendedName>
        <fullName evidence="6">Protein FAR1-RELATED SEQUENCE</fullName>
    </recommendedName>
</protein>
<evidence type="ECO:0000259" key="8">
    <source>
        <dbReference type="PROSITE" id="PS50966"/>
    </source>
</evidence>
<dbReference type="OrthoDB" id="742364at2759"/>
<keyword evidence="3 5" id="KW-0863">Zinc-finger</keyword>
<dbReference type="InterPro" id="IPR007527">
    <property type="entry name" value="Znf_SWIM"/>
</dbReference>
<proteinExistence type="inferred from homology"/>
<evidence type="ECO:0000256" key="1">
    <source>
        <dbReference type="ARBA" id="ARBA00005889"/>
    </source>
</evidence>
<evidence type="ECO:0000313" key="9">
    <source>
        <dbReference type="EMBL" id="GFZ12999.1"/>
    </source>
</evidence>
<accession>A0A7J0GQD4</accession>
<evidence type="ECO:0000313" key="10">
    <source>
        <dbReference type="Proteomes" id="UP000585474"/>
    </source>
</evidence>
<dbReference type="PANTHER" id="PTHR31669">
    <property type="entry name" value="PROTEIN FAR1-RELATED SEQUENCE 10-RELATED"/>
    <property type="match status" value="1"/>
</dbReference>
<dbReference type="AlphaFoldDB" id="A0A7J0GQD4"/>
<comment type="caution">
    <text evidence="9">The sequence shown here is derived from an EMBL/GenBank/DDBJ whole genome shotgun (WGS) entry which is preliminary data.</text>
</comment>
<dbReference type="InterPro" id="IPR031052">
    <property type="entry name" value="FHY3/FAR1"/>
</dbReference>
<keyword evidence="10" id="KW-1185">Reference proteome</keyword>
<feature type="domain" description="SWIM-type" evidence="8">
    <location>
        <begin position="231"/>
        <end position="267"/>
    </location>
</feature>
<reference evidence="9 10" key="1">
    <citation type="submission" date="2019-07" db="EMBL/GenBank/DDBJ databases">
        <title>De Novo Assembly of kiwifruit Actinidia rufa.</title>
        <authorList>
            <person name="Sugita-Konishi S."/>
            <person name="Sato K."/>
            <person name="Mori E."/>
            <person name="Abe Y."/>
            <person name="Kisaki G."/>
            <person name="Hamano K."/>
            <person name="Suezawa K."/>
            <person name="Otani M."/>
            <person name="Fukuda T."/>
            <person name="Manabe T."/>
            <person name="Gomi K."/>
            <person name="Tabuchi M."/>
            <person name="Akimitsu K."/>
            <person name="Kataoka I."/>
        </authorList>
    </citation>
    <scope>NUCLEOTIDE SEQUENCE [LARGE SCALE GENOMIC DNA]</scope>
    <source>
        <strain evidence="10">cv. Fuchu</strain>
    </source>
</reference>
<name>A0A7J0GQD4_9ERIC</name>
<gene>
    <name evidence="9" type="ORF">Acr_23g0013840</name>
</gene>
<sequence>MNSIVIAGNTNLEPRDDMEFESNEEFIDAKFSCIRYGNKQQSDDAINPRPSPKIGCKASMHVKRRPNGKWSWTEEQFEKRWWKLLDRFNLRDDEWTQSLYEDRKLWVPTFMRDISFAGLSTASRSESLSSFFDKYVHGETCLTDFLGKYKVILEDRYEEEAKANFDAWHETPELKSPSPFEKQMSMIYTREIFKKFQVEVLGAAACHLNKEKEDEIAITYAVKDFEDNQDFMVEWSESKSEICCSCRLFEYNGYLCRHAIVVLQMSGVFSIPFKYILQRWTNAATSRRAICLDEIQSKVRRYNDLCRRAIILGEEGSLSQESYNVALVAIKEALKQCASVNNSAENDSRPSTLPTLAICGSELENQGCATTSKEQANLKMSNSNKASKRVESGKENDANKRRKVPLELEAVNVGTQDSFHEMVLSTSRPTQLLDRVPANFPNVVPTIFTNMTPTQFHNVASTHVHDSRLPR</sequence>
<comment type="similarity">
    <text evidence="1 6">Belongs to the FHY3/FAR1 family.</text>
</comment>
<dbReference type="Proteomes" id="UP000585474">
    <property type="component" value="Unassembled WGS sequence"/>
</dbReference>
<dbReference type="Pfam" id="PF03101">
    <property type="entry name" value="FAR1"/>
    <property type="match status" value="1"/>
</dbReference>
<keyword evidence="4 6" id="KW-0862">Zinc</keyword>
<dbReference type="PANTHER" id="PTHR31669:SF42">
    <property type="entry name" value="PROTEIN FAR1-RELATED SEQUENCE 4"/>
    <property type="match status" value="1"/>
</dbReference>